<dbReference type="GO" id="GO:0004045">
    <property type="term" value="F:peptidyl-tRNA hydrolase activity"/>
    <property type="evidence" value="ECO:0007669"/>
    <property type="project" value="InterPro"/>
</dbReference>
<dbReference type="Proteomes" id="UP000264353">
    <property type="component" value="Chromosome A1"/>
</dbReference>
<dbReference type="PROSITE" id="PS01195">
    <property type="entry name" value="PEPT_TRNA_HYDROL_1"/>
    <property type="match status" value="1"/>
</dbReference>
<proteinExistence type="inferred from homology"/>
<dbReference type="HAMAP" id="MF_00083">
    <property type="entry name" value="Pept_tRNA_hydro_bact"/>
    <property type="match status" value="1"/>
</dbReference>
<organism evidence="2 3">
    <name type="scientific">Brassica campestris</name>
    <name type="common">Field mustard</name>
    <dbReference type="NCBI Taxonomy" id="3711"/>
    <lineage>
        <taxon>Eukaryota</taxon>
        <taxon>Viridiplantae</taxon>
        <taxon>Streptophyta</taxon>
        <taxon>Embryophyta</taxon>
        <taxon>Tracheophyta</taxon>
        <taxon>Spermatophyta</taxon>
        <taxon>Magnoliopsida</taxon>
        <taxon>eudicotyledons</taxon>
        <taxon>Gunneridae</taxon>
        <taxon>Pentapetalae</taxon>
        <taxon>rosids</taxon>
        <taxon>malvids</taxon>
        <taxon>Brassicales</taxon>
        <taxon>Brassicaceae</taxon>
        <taxon>Brassiceae</taxon>
        <taxon>Brassica</taxon>
    </lineage>
</organism>
<comment type="similarity">
    <text evidence="1">Belongs to the PTH family.</text>
</comment>
<dbReference type="InterPro" id="IPR018171">
    <property type="entry name" value="Pept_tRNA_hydro_CS"/>
</dbReference>
<dbReference type="InterPro" id="IPR001328">
    <property type="entry name" value="Pept_tRNA_hydro"/>
</dbReference>
<dbReference type="SUPFAM" id="SSF53178">
    <property type="entry name" value="Peptidyl-tRNA hydrolase-like"/>
    <property type="match status" value="1"/>
</dbReference>
<dbReference type="AlphaFoldDB" id="A0A398AV36"/>
<accession>A0A398AV36</accession>
<dbReference type="PANTHER" id="PTHR17224">
    <property type="entry name" value="PEPTIDYL-TRNA HYDROLASE"/>
    <property type="match status" value="1"/>
</dbReference>
<dbReference type="PANTHER" id="PTHR17224:SF4">
    <property type="entry name" value="PEPTIDYL-TRNA HYDROLASE, MITOCHONDRIAL"/>
    <property type="match status" value="1"/>
</dbReference>
<protein>
    <recommendedName>
        <fullName evidence="4">Peptidyl-tRNA hydrolase</fullName>
    </recommendedName>
</protein>
<evidence type="ECO:0008006" key="4">
    <source>
        <dbReference type="Google" id="ProtNLM"/>
    </source>
</evidence>
<dbReference type="NCBIfam" id="TIGR00447">
    <property type="entry name" value="pth"/>
    <property type="match status" value="1"/>
</dbReference>
<dbReference type="InterPro" id="IPR036416">
    <property type="entry name" value="Pept_tRNA_hydro_sf"/>
</dbReference>
<dbReference type="EMBL" id="CM010628">
    <property type="protein sequence ID" value="RID79460.1"/>
    <property type="molecule type" value="Genomic_DNA"/>
</dbReference>
<evidence type="ECO:0000256" key="1">
    <source>
        <dbReference type="RuleBase" id="RU004320"/>
    </source>
</evidence>
<dbReference type="Pfam" id="PF01195">
    <property type="entry name" value="Pept_tRNA_hydro"/>
    <property type="match status" value="1"/>
</dbReference>
<gene>
    <name evidence="2" type="ORF">BRARA_A02196</name>
</gene>
<name>A0A398AV36_BRACM</name>
<evidence type="ECO:0000313" key="2">
    <source>
        <dbReference type="EMBL" id="RID79460.1"/>
    </source>
</evidence>
<dbReference type="KEGG" id="brp:103874987"/>
<dbReference type="FunFam" id="3.40.50.1470:FF:000001">
    <property type="entry name" value="Peptidyl-tRNA hydrolase"/>
    <property type="match status" value="1"/>
</dbReference>
<reference evidence="2 3" key="1">
    <citation type="submission" date="2018-06" db="EMBL/GenBank/DDBJ databases">
        <title>WGS assembly of Brassica rapa FPsc.</title>
        <authorList>
            <person name="Bowman J."/>
            <person name="Kohchi T."/>
            <person name="Yamato K."/>
            <person name="Jenkins J."/>
            <person name="Shu S."/>
            <person name="Ishizaki K."/>
            <person name="Yamaoka S."/>
            <person name="Nishihama R."/>
            <person name="Nakamura Y."/>
            <person name="Berger F."/>
            <person name="Adam C."/>
            <person name="Aki S."/>
            <person name="Althoff F."/>
            <person name="Araki T."/>
            <person name="Arteaga-Vazquez M."/>
            <person name="Balasubrmanian S."/>
            <person name="Bauer D."/>
            <person name="Boehm C."/>
            <person name="Briginshaw L."/>
            <person name="Caballero-Perez J."/>
            <person name="Catarino B."/>
            <person name="Chen F."/>
            <person name="Chiyoda S."/>
            <person name="Chovatia M."/>
            <person name="Davies K."/>
            <person name="Delmans M."/>
            <person name="Demura T."/>
            <person name="Dierschke T."/>
            <person name="Dolan L."/>
            <person name="Dorantes-Acosta A."/>
            <person name="Eklund D."/>
            <person name="Florent S."/>
            <person name="Flores-Sandoval E."/>
            <person name="Fujiyama A."/>
            <person name="Fukuzawa H."/>
            <person name="Galik B."/>
            <person name="Grimanelli D."/>
            <person name="Grimwood J."/>
            <person name="Grossniklaus U."/>
            <person name="Hamada T."/>
            <person name="Haseloff J."/>
            <person name="Hetherington A."/>
            <person name="Higo A."/>
            <person name="Hirakawa Y."/>
            <person name="Hundley H."/>
            <person name="Ikeda Y."/>
            <person name="Inoue K."/>
            <person name="Inoue S."/>
            <person name="Ishida S."/>
            <person name="Jia Q."/>
            <person name="Kakita M."/>
            <person name="Kanazawa T."/>
            <person name="Kawai Y."/>
            <person name="Kawashima T."/>
            <person name="Kennedy M."/>
            <person name="Kinose K."/>
            <person name="Kinoshita T."/>
            <person name="Kohara Y."/>
            <person name="Koide E."/>
            <person name="Komatsu K."/>
            <person name="Kopischke S."/>
            <person name="Kubo M."/>
            <person name="Kyozuka J."/>
            <person name="Lagercrantz U."/>
            <person name="Lin S."/>
            <person name="Lindquist E."/>
            <person name="Lipzen A."/>
            <person name="Lu C."/>
            <person name="Luna E."/>
            <person name="Martienssen R."/>
            <person name="Minamino N."/>
            <person name="Mizutani M."/>
            <person name="Mizutani M."/>
            <person name="Mochizuki N."/>
            <person name="Monte I."/>
            <person name="Mosher R."/>
            <person name="Nagasaki H."/>
            <person name="Nakagami H."/>
            <person name="Naramoto S."/>
            <person name="Nishitani K."/>
            <person name="Ohtani M."/>
            <person name="Okamoto T."/>
            <person name="Okumura M."/>
            <person name="Phillips J."/>
            <person name="Pollak B."/>
            <person name="Reinders A."/>
            <person name="Roevekamp M."/>
            <person name="Sano R."/>
            <person name="Sawa S."/>
            <person name="Schmid M."/>
            <person name="Shirakawa M."/>
            <person name="Solano R."/>
            <person name="Spunde A."/>
            <person name="Suetsugu N."/>
            <person name="Sugano S."/>
            <person name="Sugiyama A."/>
            <person name="Sun R."/>
            <person name="Suzuki Y."/>
            <person name="Takenaka M."/>
            <person name="Takezawa D."/>
            <person name="Tomogane H."/>
            <person name="Tsuzuki M."/>
            <person name="Ueda T."/>
            <person name="Umeda M."/>
            <person name="Ward J."/>
            <person name="Watanabe Y."/>
            <person name="Yazaki K."/>
            <person name="Yokoyama R."/>
            <person name="Yoshitake Y."/>
            <person name="Yotsui I."/>
            <person name="Zachgo S."/>
            <person name="Schmutz J."/>
        </authorList>
    </citation>
    <scope>NUCLEOTIDE SEQUENCE [LARGE SCALE GENOMIC DNA]</scope>
    <source>
        <strain evidence="3">cv. B-3</strain>
    </source>
</reference>
<dbReference type="PROSITE" id="PS01196">
    <property type="entry name" value="PEPT_TRNA_HYDROL_2"/>
    <property type="match status" value="1"/>
</dbReference>
<evidence type="ECO:0000313" key="3">
    <source>
        <dbReference type="Proteomes" id="UP000264353"/>
    </source>
</evidence>
<dbReference type="OrthoDB" id="1711136at2759"/>
<sequence>MMLGKLSRRCYCTSVHQQPWLFLGLGNPGDKYNGTRHNIGFEMIDVFAESVGIQMNLLNFKAIMGQGFVGDLPVILAKPQTYMNLSGESSGPLAAYYKLPLNRVLVVHDDTQLPCGVLRLQEKGGHGCHNGLKSVMHHFRGNKEFARLRIGIGKPPGQMDPKAFLLQKFSMLARERIDGALAEGVEALKLVLSKDFGESWRLFNVEQKYKHLRQHTIIAP</sequence>
<dbReference type="Gene3D" id="3.40.50.1470">
    <property type="entry name" value="Peptidyl-tRNA hydrolase"/>
    <property type="match status" value="1"/>
</dbReference>